<dbReference type="Gene3D" id="1.10.10.10">
    <property type="entry name" value="Winged helix-like DNA-binding domain superfamily/Winged helix DNA-binding domain"/>
    <property type="match status" value="1"/>
</dbReference>
<dbReference type="NCBIfam" id="TIGR00589">
    <property type="entry name" value="ogt"/>
    <property type="match status" value="1"/>
</dbReference>
<keyword evidence="3" id="KW-0808">Transferase</keyword>
<dbReference type="SUPFAM" id="SSF46767">
    <property type="entry name" value="Methylated DNA-protein cysteine methyltransferase, C-terminal domain"/>
    <property type="match status" value="1"/>
</dbReference>
<organism evidence="10 11">
    <name type="scientific">Rhizomicrobium electricum</name>
    <dbReference type="NCBI Taxonomy" id="480070"/>
    <lineage>
        <taxon>Bacteria</taxon>
        <taxon>Pseudomonadati</taxon>
        <taxon>Pseudomonadota</taxon>
        <taxon>Alphaproteobacteria</taxon>
        <taxon>Micropepsales</taxon>
        <taxon>Micropepsaceae</taxon>
        <taxon>Rhizomicrobium</taxon>
    </lineage>
</organism>
<comment type="caution">
    <text evidence="10">The sequence shown here is derived from an EMBL/GenBank/DDBJ whole genome shotgun (WGS) entry which is preliminary data.</text>
</comment>
<comment type="catalytic activity">
    <reaction evidence="1">
        <text>a 4-O-methyl-thymidine in DNA + L-cysteinyl-[protein] = a thymidine in DNA + S-methyl-L-cysteinyl-[protein]</text>
        <dbReference type="Rhea" id="RHEA:53428"/>
        <dbReference type="Rhea" id="RHEA-COMP:10131"/>
        <dbReference type="Rhea" id="RHEA-COMP:10132"/>
        <dbReference type="Rhea" id="RHEA-COMP:13555"/>
        <dbReference type="Rhea" id="RHEA-COMP:13556"/>
        <dbReference type="ChEBI" id="CHEBI:29950"/>
        <dbReference type="ChEBI" id="CHEBI:82612"/>
        <dbReference type="ChEBI" id="CHEBI:137386"/>
        <dbReference type="ChEBI" id="CHEBI:137387"/>
        <dbReference type="EC" id="2.1.1.63"/>
    </reaction>
</comment>
<proteinExistence type="predicted"/>
<keyword evidence="5" id="KW-0805">Transcription regulation</keyword>
<dbReference type="PROSITE" id="PS00374">
    <property type="entry name" value="MGMT"/>
    <property type="match status" value="1"/>
</dbReference>
<evidence type="ECO:0000256" key="1">
    <source>
        <dbReference type="ARBA" id="ARBA00001286"/>
    </source>
</evidence>
<evidence type="ECO:0000256" key="2">
    <source>
        <dbReference type="ARBA" id="ARBA00022603"/>
    </source>
</evidence>
<dbReference type="InterPro" id="IPR018060">
    <property type="entry name" value="HTH_AraC"/>
</dbReference>
<dbReference type="InterPro" id="IPR036631">
    <property type="entry name" value="MGMT_N_sf"/>
</dbReference>
<evidence type="ECO:0000313" key="10">
    <source>
        <dbReference type="EMBL" id="GAA0587890.1"/>
    </source>
</evidence>
<keyword evidence="11" id="KW-1185">Reference proteome</keyword>
<evidence type="ECO:0000256" key="8">
    <source>
        <dbReference type="ARBA" id="ARBA00049348"/>
    </source>
</evidence>
<gene>
    <name evidence="10" type="ORF">GCM10008942_41100</name>
</gene>
<accession>A0ABN1FCG0</accession>
<evidence type="ECO:0000256" key="5">
    <source>
        <dbReference type="ARBA" id="ARBA00023015"/>
    </source>
</evidence>
<dbReference type="InterPro" id="IPR014048">
    <property type="entry name" value="MethylDNA_cys_MeTrfase_DNA-bd"/>
</dbReference>
<reference evidence="10 11" key="1">
    <citation type="journal article" date="2019" name="Int. J. Syst. Evol. Microbiol.">
        <title>The Global Catalogue of Microorganisms (GCM) 10K type strain sequencing project: providing services to taxonomists for standard genome sequencing and annotation.</title>
        <authorList>
            <consortium name="The Broad Institute Genomics Platform"/>
            <consortium name="The Broad Institute Genome Sequencing Center for Infectious Disease"/>
            <person name="Wu L."/>
            <person name="Ma J."/>
        </authorList>
    </citation>
    <scope>NUCLEOTIDE SEQUENCE [LARGE SCALE GENOMIC DNA]</scope>
    <source>
        <strain evidence="10 11">JCM 15089</strain>
    </source>
</reference>
<evidence type="ECO:0000256" key="4">
    <source>
        <dbReference type="ARBA" id="ARBA00022763"/>
    </source>
</evidence>
<protein>
    <submittedName>
        <fullName evidence="10">Bifunctional helix-turn-helix domain-containing protein/methylated-DNA--[protein]-cysteine S-methyltransferase</fullName>
    </submittedName>
</protein>
<name>A0ABN1FCG0_9PROT</name>
<dbReference type="Gene3D" id="3.30.160.70">
    <property type="entry name" value="Methylated DNA-protein cysteine methyltransferase domain"/>
    <property type="match status" value="1"/>
</dbReference>
<dbReference type="PANTHER" id="PTHR10815:SF13">
    <property type="entry name" value="METHYLATED-DNA--PROTEIN-CYSTEINE METHYLTRANSFERASE"/>
    <property type="match status" value="1"/>
</dbReference>
<dbReference type="Proteomes" id="UP001499951">
    <property type="component" value="Unassembled WGS sequence"/>
</dbReference>
<comment type="catalytic activity">
    <reaction evidence="8">
        <text>a 6-O-methyl-2'-deoxyguanosine in DNA + L-cysteinyl-[protein] = S-methyl-L-cysteinyl-[protein] + a 2'-deoxyguanosine in DNA</text>
        <dbReference type="Rhea" id="RHEA:24000"/>
        <dbReference type="Rhea" id="RHEA-COMP:10131"/>
        <dbReference type="Rhea" id="RHEA-COMP:10132"/>
        <dbReference type="Rhea" id="RHEA-COMP:11367"/>
        <dbReference type="Rhea" id="RHEA-COMP:11368"/>
        <dbReference type="ChEBI" id="CHEBI:29950"/>
        <dbReference type="ChEBI" id="CHEBI:82612"/>
        <dbReference type="ChEBI" id="CHEBI:85445"/>
        <dbReference type="ChEBI" id="CHEBI:85448"/>
        <dbReference type="EC" id="2.1.1.63"/>
    </reaction>
</comment>
<evidence type="ECO:0000256" key="7">
    <source>
        <dbReference type="ARBA" id="ARBA00023204"/>
    </source>
</evidence>
<evidence type="ECO:0000313" key="11">
    <source>
        <dbReference type="Proteomes" id="UP001499951"/>
    </source>
</evidence>
<dbReference type="CDD" id="cd06445">
    <property type="entry name" value="ATase"/>
    <property type="match status" value="1"/>
</dbReference>
<dbReference type="SUPFAM" id="SSF53155">
    <property type="entry name" value="Methylated DNA-protein cysteine methyltransferase domain"/>
    <property type="match status" value="1"/>
</dbReference>
<dbReference type="SUPFAM" id="SSF46689">
    <property type="entry name" value="Homeodomain-like"/>
    <property type="match status" value="1"/>
</dbReference>
<dbReference type="PROSITE" id="PS01124">
    <property type="entry name" value="HTH_ARAC_FAMILY_2"/>
    <property type="match status" value="1"/>
</dbReference>
<dbReference type="InterPro" id="IPR001497">
    <property type="entry name" value="MethylDNA_cys_MeTrfase_AS"/>
</dbReference>
<dbReference type="Gene3D" id="1.10.10.60">
    <property type="entry name" value="Homeodomain-like"/>
    <property type="match status" value="1"/>
</dbReference>
<dbReference type="InterPro" id="IPR036388">
    <property type="entry name" value="WH-like_DNA-bd_sf"/>
</dbReference>
<keyword evidence="4" id="KW-0227">DNA damage</keyword>
<dbReference type="PANTHER" id="PTHR10815">
    <property type="entry name" value="METHYLATED-DNA--PROTEIN-CYSTEINE METHYLTRANSFERASE"/>
    <property type="match status" value="1"/>
</dbReference>
<evidence type="ECO:0000256" key="6">
    <source>
        <dbReference type="ARBA" id="ARBA00023163"/>
    </source>
</evidence>
<keyword evidence="2" id="KW-0489">Methyltransferase</keyword>
<dbReference type="Pfam" id="PF12833">
    <property type="entry name" value="HTH_18"/>
    <property type="match status" value="1"/>
</dbReference>
<dbReference type="RefSeq" id="WP_166934859.1">
    <property type="nucleotide sequence ID" value="NZ_BAAADD010000014.1"/>
</dbReference>
<dbReference type="InterPro" id="IPR009057">
    <property type="entry name" value="Homeodomain-like_sf"/>
</dbReference>
<dbReference type="EMBL" id="BAAADD010000014">
    <property type="protein sequence ID" value="GAA0587890.1"/>
    <property type="molecule type" value="Genomic_DNA"/>
</dbReference>
<dbReference type="InterPro" id="IPR036217">
    <property type="entry name" value="MethylDNA_cys_MeTrfase_DNAb"/>
</dbReference>
<keyword evidence="7" id="KW-0234">DNA repair</keyword>
<feature type="domain" description="HTH araC/xylS-type" evidence="9">
    <location>
        <begin position="17"/>
        <end position="114"/>
    </location>
</feature>
<evidence type="ECO:0000256" key="3">
    <source>
        <dbReference type="ARBA" id="ARBA00022679"/>
    </source>
</evidence>
<dbReference type="Pfam" id="PF01035">
    <property type="entry name" value="DNA_binding_1"/>
    <property type="match status" value="1"/>
</dbReference>
<dbReference type="SMART" id="SM00342">
    <property type="entry name" value="HTH_ARAC"/>
    <property type="match status" value="1"/>
</dbReference>
<keyword evidence="6" id="KW-0804">Transcription</keyword>
<sequence>MITIVPMTRTDDMKRMADAIAFLTARYQDQPSLDAAAAAVGLSPFHFQRLFTRHVGVSPKAFVGHLTLDHAKRDLAQGASVLAAALEAGLSGPSRLHDLCLKIEAMTPGDYAKAGAGLAIDYGFASSPFGLAIVATTDKGVCALGFGDDEAAMFADISARWPKADYRRNDARAAKLVARIFGESREVLPLYLMGTPFQIKVWEALLAIPSGTFSSYGAIAEHLHNPTACRAVGAAVGRNPISWLIPCHRVLGASGALTGYHWGMERKRAMLAVEAAKLDQEDRPSTSAMTSVML</sequence>
<evidence type="ECO:0000259" key="9">
    <source>
        <dbReference type="PROSITE" id="PS01124"/>
    </source>
</evidence>